<dbReference type="SUPFAM" id="SSF46785">
    <property type="entry name" value="Winged helix' DNA-binding domain"/>
    <property type="match status" value="1"/>
</dbReference>
<protein>
    <submittedName>
        <fullName evidence="2">MarR family transcriptional regulator</fullName>
    </submittedName>
</protein>
<evidence type="ECO:0000313" key="2">
    <source>
        <dbReference type="EMBL" id="MXP29279.1"/>
    </source>
</evidence>
<dbReference type="GO" id="GO:0006950">
    <property type="term" value="P:response to stress"/>
    <property type="evidence" value="ECO:0007669"/>
    <property type="project" value="TreeGrafter"/>
</dbReference>
<dbReference type="InterPro" id="IPR039422">
    <property type="entry name" value="MarR/SlyA-like"/>
</dbReference>
<dbReference type="Gene3D" id="1.10.10.10">
    <property type="entry name" value="Winged helix-like DNA-binding domain superfamily/Winged helix DNA-binding domain"/>
    <property type="match status" value="1"/>
</dbReference>
<dbReference type="InterPro" id="IPR000835">
    <property type="entry name" value="HTH_MarR-typ"/>
</dbReference>
<dbReference type="GO" id="GO:0003700">
    <property type="term" value="F:DNA-binding transcription factor activity"/>
    <property type="evidence" value="ECO:0007669"/>
    <property type="project" value="InterPro"/>
</dbReference>
<dbReference type="InterPro" id="IPR036388">
    <property type="entry name" value="WH-like_DNA-bd_sf"/>
</dbReference>
<proteinExistence type="predicted"/>
<gene>
    <name evidence="2" type="ORF">GRI58_10650</name>
</gene>
<dbReference type="InterPro" id="IPR036390">
    <property type="entry name" value="WH_DNA-bd_sf"/>
</dbReference>
<dbReference type="Proteomes" id="UP000439780">
    <property type="component" value="Unassembled WGS sequence"/>
</dbReference>
<dbReference type="SMART" id="SM00347">
    <property type="entry name" value="HTH_MARR"/>
    <property type="match status" value="1"/>
</dbReference>
<keyword evidence="3" id="KW-1185">Reference proteome</keyword>
<sequence length="163" mass="18221">MPVMANQSEISDDDARADLRLWLRLLTCSTVVEKRLRRRFIEQFGSTLPRFDVLAALDRASNGLSMGELSRALLVSNGNVTSLVRQLEQQGLVVSRPASDRRSSIVSMTDEGSERFAELASAHGEWIRGMFSHISADEERQLFDLLGVLRRSIAAEDREEGAE</sequence>
<organism evidence="2 3">
    <name type="scientific">Qipengyuania algicida</name>
    <dbReference type="NCBI Taxonomy" id="1836209"/>
    <lineage>
        <taxon>Bacteria</taxon>
        <taxon>Pseudomonadati</taxon>
        <taxon>Pseudomonadota</taxon>
        <taxon>Alphaproteobacteria</taxon>
        <taxon>Sphingomonadales</taxon>
        <taxon>Erythrobacteraceae</taxon>
        <taxon>Qipengyuania</taxon>
    </lineage>
</organism>
<dbReference type="PANTHER" id="PTHR33164">
    <property type="entry name" value="TRANSCRIPTIONAL REGULATOR, MARR FAMILY"/>
    <property type="match status" value="1"/>
</dbReference>
<dbReference type="PRINTS" id="PR00598">
    <property type="entry name" value="HTHMARR"/>
</dbReference>
<dbReference type="PANTHER" id="PTHR33164:SF43">
    <property type="entry name" value="HTH-TYPE TRANSCRIPTIONAL REPRESSOR YETL"/>
    <property type="match status" value="1"/>
</dbReference>
<dbReference type="OrthoDB" id="7063965at2"/>
<reference evidence="2 3" key="1">
    <citation type="submission" date="2019-12" db="EMBL/GenBank/DDBJ databases">
        <title>Genomic-based taxomic classification of the family Erythrobacteraceae.</title>
        <authorList>
            <person name="Xu L."/>
        </authorList>
    </citation>
    <scope>NUCLEOTIDE SEQUENCE [LARGE SCALE GENOMIC DNA]</scope>
    <source>
        <strain evidence="2 3">KEMB 9005-328</strain>
    </source>
</reference>
<evidence type="ECO:0000259" key="1">
    <source>
        <dbReference type="PROSITE" id="PS50995"/>
    </source>
</evidence>
<dbReference type="AlphaFoldDB" id="A0A845AIK8"/>
<evidence type="ECO:0000313" key="3">
    <source>
        <dbReference type="Proteomes" id="UP000439780"/>
    </source>
</evidence>
<comment type="caution">
    <text evidence="2">The sequence shown here is derived from an EMBL/GenBank/DDBJ whole genome shotgun (WGS) entry which is preliminary data.</text>
</comment>
<accession>A0A845AIK8</accession>
<dbReference type="Pfam" id="PF12802">
    <property type="entry name" value="MarR_2"/>
    <property type="match status" value="1"/>
</dbReference>
<dbReference type="PROSITE" id="PS50995">
    <property type="entry name" value="HTH_MARR_2"/>
    <property type="match status" value="1"/>
</dbReference>
<name>A0A845AIK8_9SPHN</name>
<feature type="domain" description="HTH marR-type" evidence="1">
    <location>
        <begin position="18"/>
        <end position="151"/>
    </location>
</feature>
<dbReference type="EMBL" id="WTYA01000007">
    <property type="protein sequence ID" value="MXP29279.1"/>
    <property type="molecule type" value="Genomic_DNA"/>
</dbReference>